<feature type="chain" id="PRO_5018025159" description="Alginate export domain-containing protein" evidence="1">
    <location>
        <begin position="27"/>
        <end position="440"/>
    </location>
</feature>
<dbReference type="Pfam" id="PF13372">
    <property type="entry name" value="Alginate_exp"/>
    <property type="match status" value="1"/>
</dbReference>
<dbReference type="Proteomes" id="UP000267535">
    <property type="component" value="Unassembled WGS sequence"/>
</dbReference>
<organism evidence="3 4">
    <name type="scientific">Amphritea balenae</name>
    <dbReference type="NCBI Taxonomy" id="452629"/>
    <lineage>
        <taxon>Bacteria</taxon>
        <taxon>Pseudomonadati</taxon>
        <taxon>Pseudomonadota</taxon>
        <taxon>Gammaproteobacteria</taxon>
        <taxon>Oceanospirillales</taxon>
        <taxon>Oceanospirillaceae</taxon>
        <taxon>Amphritea</taxon>
    </lineage>
</organism>
<evidence type="ECO:0000256" key="1">
    <source>
        <dbReference type="SAM" id="SignalP"/>
    </source>
</evidence>
<sequence length="440" mass="47324">MNKNNSTFLKVNTLAASVMLAGAIQAAPIYEQEGKTLEFNVEAMAGVFSTDENYTGVAGGNDWQEAYIKGDLVGRNALDSGAVYGGLGLIALGTRGDGDAAGLTAGDESELKIENAFVGWQSADGLFDLSLGRQQFMLGDGFLIAGDAISLGDIPGADVDRGGAYYLAGQKSFDKTAVLKVDPQGALRGDLFWLQSDNPYHQNTELAGINIELVDDLKGTLGLSYMTVLDVDAGTGLGAWDQRDGMDIVSLRGQGSMGVENLFLSFEYVDESGGDTAITNDASAWYVEAGWTFADMPWSPNVNYRHAVFSGDDSSTAKNEAFDPLFFGFTRGFGTWFQGEVASNYAGPANSGNDVDRIELTLQPREDLTVGLQYWEFGKQNDAADHSGSEIDLYALWSINDNFIFSPMVGYYKPDGADVITAQGNDDSNLYLQGVLMYFF</sequence>
<protein>
    <recommendedName>
        <fullName evidence="2">Alginate export domain-containing protein</fullName>
    </recommendedName>
</protein>
<dbReference type="RefSeq" id="WP_124927776.1">
    <property type="nucleotide sequence ID" value="NZ_BMOH01000003.1"/>
</dbReference>
<evidence type="ECO:0000313" key="3">
    <source>
        <dbReference type="EMBL" id="RRC97066.1"/>
    </source>
</evidence>
<dbReference type="EMBL" id="RQXV01000014">
    <property type="protein sequence ID" value="RRC97066.1"/>
    <property type="molecule type" value="Genomic_DNA"/>
</dbReference>
<evidence type="ECO:0000313" key="4">
    <source>
        <dbReference type="Proteomes" id="UP000267535"/>
    </source>
</evidence>
<keyword evidence="4" id="KW-1185">Reference proteome</keyword>
<comment type="caution">
    <text evidence="3">The sequence shown here is derived from an EMBL/GenBank/DDBJ whole genome shotgun (WGS) entry which is preliminary data.</text>
</comment>
<dbReference type="OrthoDB" id="6756628at2"/>
<feature type="domain" description="Alginate export" evidence="2">
    <location>
        <begin position="104"/>
        <end position="384"/>
    </location>
</feature>
<keyword evidence="1" id="KW-0732">Signal</keyword>
<evidence type="ECO:0000259" key="2">
    <source>
        <dbReference type="Pfam" id="PF13372"/>
    </source>
</evidence>
<proteinExistence type="predicted"/>
<feature type="signal peptide" evidence="1">
    <location>
        <begin position="1"/>
        <end position="26"/>
    </location>
</feature>
<dbReference type="InterPro" id="IPR025388">
    <property type="entry name" value="Alginate_export_dom"/>
</dbReference>
<name>A0A3P1SJ37_9GAMM</name>
<reference evidence="3 4" key="1">
    <citation type="submission" date="2018-11" db="EMBL/GenBank/DDBJ databases">
        <title>The draft genome sequence of Amphritea balenae JAMM 1525T.</title>
        <authorList>
            <person name="Fang Z."/>
            <person name="Zhang Y."/>
            <person name="Han X."/>
        </authorList>
    </citation>
    <scope>NUCLEOTIDE SEQUENCE [LARGE SCALE GENOMIC DNA]</scope>
    <source>
        <strain evidence="3 4">JAMM 1525</strain>
    </source>
</reference>
<dbReference type="SUPFAM" id="SSF56935">
    <property type="entry name" value="Porins"/>
    <property type="match status" value="1"/>
</dbReference>
<dbReference type="AlphaFoldDB" id="A0A3P1SJ37"/>
<accession>A0A3P1SJ37</accession>
<gene>
    <name evidence="3" type="ORF">EHS89_19115</name>
</gene>